<evidence type="ECO:0000256" key="1">
    <source>
        <dbReference type="SAM" id="MobiDB-lite"/>
    </source>
</evidence>
<dbReference type="EMBL" id="NAJO01000001">
    <property type="protein sequence ID" value="OQO14639.1"/>
    <property type="molecule type" value="Genomic_DNA"/>
</dbReference>
<dbReference type="Pfam" id="PF12234">
    <property type="entry name" value="Rav1p_C"/>
    <property type="match status" value="1"/>
</dbReference>
<name>A0A1V8TTI0_9PEZI</name>
<dbReference type="STRING" id="1507870.A0A1V8TTI0"/>
<dbReference type="InParanoid" id="A0A1V8TTI0"/>
<gene>
    <name evidence="3" type="ORF">B0A48_00020</name>
</gene>
<sequence>MPSLSPGVAPRTFSHIAPGSPTPSLQALTTLTYRWKRYILYISGRQLNILRDATELVQALTFEDELVAVEAEKSSDGLGNGSGRIAVAGKGDVWILEPVTGEENRVSWCKALVLKQEDEEDEARTLSWGNEGEVLVGGSKRLSLFSTVEGSGESSRVNSTATLKELEERVPLWTKELASPVAYAAFSPSASLIATCGLRDRLVKIWRRLSFEDALFDYAYLPHPGMVTHLEWRRSDPAVLEVDDLGERRGSVYSVRHDEELEVLHTFCTDGVIRVWKTGGHQDVDILTLHTSADLVGAIPSSPILKNTDTGLPTPPARYAFLLTSGSLSSAITAALGKTALSKPTHAQEHLKDLRSKHPDVVVALDGRGRMSAWGFTSPGQRQRRPSTPSKSAPAGEVFHIAHTEDLGIRLEDGENVRFDCWVEGDEVNVLVHGFEGMVQWWKGGVEGLFSPGSAGGERLQRVADWGGVPEEVSGLSRSIEGDEVVAWTDRGWWQIVAGRDSSEGGRRATCHALDTKQQTADLWLRIAATGRDNLAVIALTAKFVACFDADGKAIGARNEHSLYPTSVQILLLPRMRDEPASGPVYLCYDGRGAWLMVIAAPRDHDQSSVKISAADARRVAILDPKISSTQSWSHTRVVVHPRKPRWVRAVCVDGNGIVYRRDMSSMHFLDQVESSEEPGLVFHSGVRGATVFDAIASHAALVGDAGNELVIVDLKDGFVEHRQRLESNVRQVQFSTASSGTGGTRSLLAISYYESVDVMTEAHYEPHGTEERRTWQHIKSISITGIGLVISSIAWAQEEQLAIAAGSSVFVSSGVTIGKQLGEELRDRLDLSPATSAETAGLAQLLKQPLAIWHPHSLLHMSLRGHMHAAIQVLRKLEHRLRFFGEGDVLHPTFEQEPSRLTSTLLGADTRGIDITIVSDLRAQLNIIDLPRTSIAEQTELKHVFETIAYVQEHIGSLDANALRYLFIWKLRTLQASSVQSPSEVKLTNGDRIPVPPAPPMTYREILFATYSTTQQPLLELLVAHHTPLAPITARALGLSLWLRELHAPASEGSALASLDQLFESLAQSAYRSVYPPDPAKAALYFLALRKKGTLLALWRVAVGNKEQRATVNFLKRDFAVEENRTAAKKNAYALMGKRRFEYAAAFFLLAGDCKSAVRLLAGQCEDMGLAVGVARCFAGDDSAVLRELVEGTVLPSARDEGGRWCMAWCYTVLQQPTEVAKALIAPMRVLREGLKPRARYWQQDDPLTLTIYENLRLKTTKSGKKSERLRAEGWEYQAVLRSARILRRQGLLLQALELVKTWEFVPAGKRSLDNVDDDGKQHINAIAERNESPAKLLGKEEGQTDPLVATADRAAPPARSLLDDFDAAPVTAKKVDAPAAGLTPQDPAKSAREAKAAEILAKMKAKKAAATAGGQAVVKEKPTQFDEPAASSILDSFGF</sequence>
<dbReference type="OrthoDB" id="342131at2759"/>
<proteinExistence type="predicted"/>
<feature type="domain" description="RAVE complex protein Rav1 C-terminal" evidence="2">
    <location>
        <begin position="687"/>
        <end position="1300"/>
    </location>
</feature>
<dbReference type="InterPro" id="IPR022033">
    <property type="entry name" value="Rav1p_C"/>
</dbReference>
<dbReference type="InterPro" id="IPR015943">
    <property type="entry name" value="WD40/YVTN_repeat-like_dom_sf"/>
</dbReference>
<dbReference type="PANTHER" id="PTHR13950">
    <property type="entry name" value="RABCONNECTIN-RELATED"/>
    <property type="match status" value="1"/>
</dbReference>
<dbReference type="SUPFAM" id="SSF50978">
    <property type="entry name" value="WD40 repeat-like"/>
    <property type="match status" value="1"/>
</dbReference>
<feature type="compositionally biased region" description="Polar residues" evidence="1">
    <location>
        <begin position="378"/>
        <end position="391"/>
    </location>
</feature>
<feature type="region of interest" description="Disordered" evidence="1">
    <location>
        <begin position="374"/>
        <end position="394"/>
    </location>
</feature>
<dbReference type="Proteomes" id="UP000192596">
    <property type="component" value="Unassembled WGS sequence"/>
</dbReference>
<protein>
    <recommendedName>
        <fullName evidence="2">RAVE complex protein Rav1 C-terminal domain-containing protein</fullName>
    </recommendedName>
</protein>
<dbReference type="InterPro" id="IPR052208">
    <property type="entry name" value="DmX-like/RAVE_component"/>
</dbReference>
<evidence type="ECO:0000259" key="2">
    <source>
        <dbReference type="Pfam" id="PF12234"/>
    </source>
</evidence>
<organism evidence="3 4">
    <name type="scientific">Cryoendolithus antarcticus</name>
    <dbReference type="NCBI Taxonomy" id="1507870"/>
    <lineage>
        <taxon>Eukaryota</taxon>
        <taxon>Fungi</taxon>
        <taxon>Dikarya</taxon>
        <taxon>Ascomycota</taxon>
        <taxon>Pezizomycotina</taxon>
        <taxon>Dothideomycetes</taxon>
        <taxon>Dothideomycetidae</taxon>
        <taxon>Cladosporiales</taxon>
        <taxon>Cladosporiaceae</taxon>
        <taxon>Cryoendolithus</taxon>
    </lineage>
</organism>
<dbReference type="GO" id="GO:0043291">
    <property type="term" value="C:RAVE complex"/>
    <property type="evidence" value="ECO:0007669"/>
    <property type="project" value="TreeGrafter"/>
</dbReference>
<dbReference type="FunCoup" id="A0A1V8TTI0">
    <property type="interactions" value="117"/>
</dbReference>
<dbReference type="PANTHER" id="PTHR13950:SF9">
    <property type="entry name" value="RABCONNECTIN-3A"/>
    <property type="match status" value="1"/>
</dbReference>
<dbReference type="GO" id="GO:0007035">
    <property type="term" value="P:vacuolar acidification"/>
    <property type="evidence" value="ECO:0007669"/>
    <property type="project" value="TreeGrafter"/>
</dbReference>
<keyword evidence="4" id="KW-1185">Reference proteome</keyword>
<evidence type="ECO:0000313" key="4">
    <source>
        <dbReference type="Proteomes" id="UP000192596"/>
    </source>
</evidence>
<comment type="caution">
    <text evidence="3">The sequence shown here is derived from an EMBL/GenBank/DDBJ whole genome shotgun (WGS) entry which is preliminary data.</text>
</comment>
<accession>A0A1V8TTI0</accession>
<evidence type="ECO:0000313" key="3">
    <source>
        <dbReference type="EMBL" id="OQO14639.1"/>
    </source>
</evidence>
<reference evidence="4" key="1">
    <citation type="submission" date="2017-03" db="EMBL/GenBank/DDBJ databases">
        <title>Genomes of endolithic fungi from Antarctica.</title>
        <authorList>
            <person name="Coleine C."/>
            <person name="Masonjones S."/>
            <person name="Stajich J.E."/>
        </authorList>
    </citation>
    <scope>NUCLEOTIDE SEQUENCE [LARGE SCALE GENOMIC DNA]</scope>
    <source>
        <strain evidence="4">CCFEE 5527</strain>
    </source>
</reference>
<dbReference type="Gene3D" id="2.130.10.10">
    <property type="entry name" value="YVTN repeat-like/Quinoprotein amine dehydrogenase"/>
    <property type="match status" value="1"/>
</dbReference>
<dbReference type="InterPro" id="IPR036322">
    <property type="entry name" value="WD40_repeat_dom_sf"/>
</dbReference>